<evidence type="ECO:0000313" key="2">
    <source>
        <dbReference type="Proteomes" id="UP001596222"/>
    </source>
</evidence>
<dbReference type="RefSeq" id="WP_382049269.1">
    <property type="nucleotide sequence ID" value="NZ_JBHSKJ010000022.1"/>
</dbReference>
<dbReference type="Proteomes" id="UP001596222">
    <property type="component" value="Unassembled WGS sequence"/>
</dbReference>
<accession>A0ABW0A8R5</accession>
<comment type="caution">
    <text evidence="1">The sequence shown here is derived from an EMBL/GenBank/DDBJ whole genome shotgun (WGS) entry which is preliminary data.</text>
</comment>
<gene>
    <name evidence="1" type="ORF">ACFPP6_30445</name>
</gene>
<sequence>MRKPQLSARDAIAKAVTTAVRRSFAEDHEDFGFAHDPLPAPAFRAGSQVAGHDSSRVPVVPEAEVAIRQTDDGPGLFFSYKAEYGQPPLWQMSVRHHWQSEVADAGWAVLDGRPVVDVLEWDETAVPRRPARVLTAKIWGEYDPSFHGWRSWADTITCRVDWTDTGHPVMTPPLGEPRSN</sequence>
<reference evidence="2" key="1">
    <citation type="journal article" date="2019" name="Int. J. Syst. Evol. Microbiol.">
        <title>The Global Catalogue of Microorganisms (GCM) 10K type strain sequencing project: providing services to taxonomists for standard genome sequencing and annotation.</title>
        <authorList>
            <consortium name="The Broad Institute Genomics Platform"/>
            <consortium name="The Broad Institute Genome Sequencing Center for Infectious Disease"/>
            <person name="Wu L."/>
            <person name="Ma J."/>
        </authorList>
    </citation>
    <scope>NUCLEOTIDE SEQUENCE [LARGE SCALE GENOMIC DNA]</scope>
    <source>
        <strain evidence="2">CGMCC 4.1641</strain>
    </source>
</reference>
<protein>
    <submittedName>
        <fullName evidence="1">Uncharacterized protein</fullName>
    </submittedName>
</protein>
<evidence type="ECO:0000313" key="1">
    <source>
        <dbReference type="EMBL" id="MFC5148993.1"/>
    </source>
</evidence>
<organism evidence="1 2">
    <name type="scientific">Streptomyces aureoversilis</name>
    <dbReference type="NCBI Taxonomy" id="67277"/>
    <lineage>
        <taxon>Bacteria</taxon>
        <taxon>Bacillati</taxon>
        <taxon>Actinomycetota</taxon>
        <taxon>Actinomycetes</taxon>
        <taxon>Kitasatosporales</taxon>
        <taxon>Streptomycetaceae</taxon>
        <taxon>Streptomyces</taxon>
    </lineage>
</organism>
<dbReference type="EMBL" id="JBHSKJ010000022">
    <property type="protein sequence ID" value="MFC5148993.1"/>
    <property type="molecule type" value="Genomic_DNA"/>
</dbReference>
<keyword evidence="2" id="KW-1185">Reference proteome</keyword>
<proteinExistence type="predicted"/>
<name>A0ABW0A8R5_9ACTN</name>